<dbReference type="GO" id="GO:0009507">
    <property type="term" value="C:chloroplast"/>
    <property type="evidence" value="ECO:0007669"/>
    <property type="project" value="UniProtKB-SubCell"/>
</dbReference>
<gene>
    <name evidence="18 21" type="primary">chlB</name>
</gene>
<evidence type="ECO:0000256" key="4">
    <source>
        <dbReference type="ARBA" id="ARBA00012713"/>
    </source>
</evidence>
<dbReference type="Pfam" id="PF08369">
    <property type="entry name" value="PCP_red"/>
    <property type="match status" value="1"/>
</dbReference>
<evidence type="ECO:0000256" key="7">
    <source>
        <dbReference type="ARBA" id="ARBA00022531"/>
    </source>
</evidence>
<dbReference type="GO" id="GO:0046872">
    <property type="term" value="F:metal ion binding"/>
    <property type="evidence" value="ECO:0007669"/>
    <property type="project" value="UniProtKB-KW"/>
</dbReference>
<dbReference type="SUPFAM" id="SSF53807">
    <property type="entry name" value="Helical backbone' metal receptor"/>
    <property type="match status" value="1"/>
</dbReference>
<evidence type="ECO:0000256" key="6">
    <source>
        <dbReference type="ARBA" id="ARBA00022485"/>
    </source>
</evidence>
<evidence type="ECO:0000256" key="12">
    <source>
        <dbReference type="ARBA" id="ARBA00023004"/>
    </source>
</evidence>
<proteinExistence type="inferred from homology"/>
<dbReference type="PIRSF" id="PIRSF000163">
    <property type="entry name" value="PCP_ChlB"/>
    <property type="match status" value="1"/>
</dbReference>
<keyword evidence="13 18" id="KW-0411">Iron-sulfur</keyword>
<keyword evidence="6 18" id="KW-0004">4Fe-4S</keyword>
<reference evidence="21" key="1">
    <citation type="journal article" date="2021" name="Mitochondrial DNA Part B Resour">
        <title>A gene-rich and compact chloroplast genome of the green alga Nephroselmis pyriformis (N.Carter) Ettl 1982 from the shores of Mersin (Eastern Mediterranean Sea).</title>
        <authorList>
            <person name="Gastineau R."/>
            <person name="Konucu M."/>
            <person name="Tekdal D."/>
            <person name="Lemieux C."/>
            <person name="Turmel M."/>
            <person name="Witkowski A."/>
            <person name="Eker-Develi E."/>
        </authorList>
    </citation>
    <scope>NUCLEOTIDE SEQUENCE</scope>
    <source>
        <strain evidence="21">MED1</strain>
    </source>
</reference>
<evidence type="ECO:0000313" key="21">
    <source>
        <dbReference type="EMBL" id="QSV37239.1"/>
    </source>
</evidence>
<dbReference type="PANTHER" id="PTHR33712">
    <property type="entry name" value="LIGHT-INDEPENDENT PROTOCHLOROPHYLLIDE REDUCTASE SUBUNIT B"/>
    <property type="match status" value="1"/>
</dbReference>
<evidence type="ECO:0000256" key="5">
    <source>
        <dbReference type="ARBA" id="ARBA00017673"/>
    </source>
</evidence>
<evidence type="ECO:0000256" key="11">
    <source>
        <dbReference type="ARBA" id="ARBA00023002"/>
    </source>
</evidence>
<keyword evidence="10 18" id="KW-0067">ATP-binding</keyword>
<evidence type="ECO:0000256" key="8">
    <source>
        <dbReference type="ARBA" id="ARBA00022723"/>
    </source>
</evidence>
<keyword evidence="7 18" id="KW-0602">Photosynthesis</keyword>
<dbReference type="HAMAP" id="MF_00353">
    <property type="entry name" value="ChlB_BchB"/>
    <property type="match status" value="1"/>
</dbReference>
<evidence type="ECO:0000256" key="13">
    <source>
        <dbReference type="ARBA" id="ARBA00023014"/>
    </source>
</evidence>
<feature type="binding site" evidence="18">
    <location>
        <position position="36"/>
    </location>
    <ligand>
        <name>[4Fe-4S] cluster</name>
        <dbReference type="ChEBI" id="CHEBI:49883"/>
        <note>ligand shared with heterodimeric partner</note>
    </ligand>
</feature>
<evidence type="ECO:0000256" key="9">
    <source>
        <dbReference type="ARBA" id="ARBA00022741"/>
    </source>
</evidence>
<keyword evidence="21" id="KW-0150">Chloroplast</keyword>
<dbReference type="GO" id="GO:0036068">
    <property type="term" value="P:light-independent chlorophyll biosynthetic process"/>
    <property type="evidence" value="ECO:0007669"/>
    <property type="project" value="UniProtKB-UniRule"/>
</dbReference>
<dbReference type="RefSeq" id="YP_010231170.1">
    <property type="nucleotide sequence ID" value="NC_059722.1"/>
</dbReference>
<evidence type="ECO:0000256" key="18">
    <source>
        <dbReference type="HAMAP-Rule" id="MF_00353"/>
    </source>
</evidence>
<feature type="domain" description="Nitrogenase/oxidoreductase component 1" evidence="19">
    <location>
        <begin position="12"/>
        <end position="429"/>
    </location>
</feature>
<dbReference type="PANTHER" id="PTHR33712:SF7">
    <property type="entry name" value="LIGHT-INDEPENDENT PROTOCHLOROPHYLLIDE REDUCTASE SUBUNIT B"/>
    <property type="match status" value="1"/>
</dbReference>
<dbReference type="Gene3D" id="1.10.8.550">
    <property type="entry name" value="Proto-chlorophyllide reductase 57 kD subunit B"/>
    <property type="match status" value="1"/>
</dbReference>
<dbReference type="GO" id="GO:0016730">
    <property type="term" value="F:oxidoreductase activity, acting on iron-sulfur proteins as donors"/>
    <property type="evidence" value="ECO:0007669"/>
    <property type="project" value="InterPro"/>
</dbReference>
<dbReference type="Gene3D" id="3.40.50.1980">
    <property type="entry name" value="Nitrogenase molybdenum iron protein domain"/>
    <property type="match status" value="3"/>
</dbReference>
<dbReference type="EMBL" id="MW077730">
    <property type="protein sequence ID" value="QSV37239.1"/>
    <property type="molecule type" value="Genomic_DNA"/>
</dbReference>
<dbReference type="InterPro" id="IPR042298">
    <property type="entry name" value="P-CP_red_C"/>
</dbReference>
<dbReference type="Gene3D" id="1.20.89.20">
    <property type="match status" value="1"/>
</dbReference>
<evidence type="ECO:0000259" key="20">
    <source>
        <dbReference type="Pfam" id="PF08369"/>
    </source>
</evidence>
<evidence type="ECO:0000256" key="2">
    <source>
        <dbReference type="ARBA" id="ARBA00004949"/>
    </source>
</evidence>
<keyword evidence="11 18" id="KW-0560">Oxidoreductase</keyword>
<keyword evidence="8 18" id="KW-0479">Metal-binding</keyword>
<evidence type="ECO:0000256" key="17">
    <source>
        <dbReference type="ARBA" id="ARBA00049483"/>
    </source>
</evidence>
<keyword evidence="14 18" id="KW-0149">Chlorophyll biosynthesis</keyword>
<dbReference type="InterPro" id="IPR016209">
    <property type="entry name" value="Protochlorophyllide_Rdtase"/>
</dbReference>
<keyword evidence="12 18" id="KW-0408">Iron</keyword>
<comment type="subunit">
    <text evidence="16 18">Protochlorophyllide reductase is composed of three subunits; ChlL, ChlN and ChlB. Forms a heterotetramer of two ChlB and two ChlN subunits.</text>
</comment>
<geneLocation type="chloroplast" evidence="21"/>
<keyword evidence="9 18" id="KW-0547">Nucleotide-binding</keyword>
<dbReference type="GO" id="GO:0051539">
    <property type="term" value="F:4 iron, 4 sulfur cluster binding"/>
    <property type="evidence" value="ECO:0007669"/>
    <property type="project" value="UniProtKB-UniRule"/>
</dbReference>
<evidence type="ECO:0000256" key="10">
    <source>
        <dbReference type="ARBA" id="ARBA00022840"/>
    </source>
</evidence>
<feature type="binding site" evidence="18">
    <location>
        <begin position="432"/>
        <end position="433"/>
    </location>
    <ligand>
        <name>substrate</name>
    </ligand>
</feature>
<dbReference type="GO" id="GO:0019685">
    <property type="term" value="P:photosynthesis, dark reaction"/>
    <property type="evidence" value="ECO:0007669"/>
    <property type="project" value="InterPro"/>
</dbReference>
<dbReference type="InterPro" id="IPR013580">
    <property type="entry name" value="LI-POR_suB-like_C"/>
</dbReference>
<dbReference type="AlphaFoldDB" id="A0A8A2H8C4"/>
<evidence type="ECO:0000259" key="19">
    <source>
        <dbReference type="Pfam" id="PF00148"/>
    </source>
</evidence>
<dbReference type="GeneID" id="69223201"/>
<dbReference type="NCBIfam" id="TIGR01278">
    <property type="entry name" value="DPOR_BchB"/>
    <property type="match status" value="1"/>
</dbReference>
<feature type="domain" description="Light-independent protochlorophyllide reductase subunit B-like C-terminal" evidence="20">
    <location>
        <begin position="461"/>
        <end position="505"/>
    </location>
</feature>
<sequence>MQLAYWMYAGPAHVGTLRVTSSFKNVHAIMHAPLGDDYFHVMRSMLERERDFTPVTASIVDRDVLGNGTKDKVTEAARRKDREDAPDLIVVTPTCTSSILQEDLANFVDLAKLGSEGDVIAADVNHYRFNEVQAADRTLEQIVKFYIQKAQDQGNLITERTSKPSVNLLGIFTLGFHHSHDLREMKRLLFYLGIEVNAVLPEGADIETIRHLPQAWINLVPYREIGLMTAQFLEEEFGQPYVSTMPMGTTQTENFVREIFSTLQSLDPSLSTDHVSQYLHEKTHWVGESAWFSRSIDCQNLTGRRAIVFGDASHAAAMTRILSQEMGIQVVCAGTYCTHDAEWFRQQVSPYTEEILITEDHTQVGDVIRRLEPAAIFGTQMERHVGKRLGIPCGVISSPVHIQNFPLAYRPFCGYEGANQIADLVYNSFSLGMEEHLLEMFGGHDTKEILDLPLDPQDILWTKEGEEELQNIPRFVRHKVRKNTENYALQHHLEEITPAVLFRAKEAFGG</sequence>
<keyword evidence="21" id="KW-0934">Plastid</keyword>
<comment type="pathway">
    <text evidence="2 18">Porphyrin-containing compound metabolism; chlorophyll biosynthesis (light-independent).</text>
</comment>
<name>A0A8A2H8C4_9CHLO</name>
<evidence type="ECO:0000256" key="14">
    <source>
        <dbReference type="ARBA" id="ARBA00023171"/>
    </source>
</evidence>
<organism evidence="21">
    <name type="scientific">Nephroselmis pyriformis</name>
    <dbReference type="NCBI Taxonomy" id="156128"/>
    <lineage>
        <taxon>Eukaryota</taxon>
        <taxon>Viridiplantae</taxon>
        <taxon>Chlorophyta</taxon>
        <taxon>Nephroselmidophyceae</taxon>
        <taxon>Nephroselmidales</taxon>
        <taxon>Nephroselmidaceae</taxon>
        <taxon>Nephroselmis</taxon>
    </lineage>
</organism>
<protein>
    <recommendedName>
        <fullName evidence="5 18">Light-independent protochlorophyllide reductase subunit B</fullName>
        <shortName evidence="18">DPOR subunit B</shortName>
        <shortName evidence="18">LI-POR subunit B</shortName>
        <ecNumber evidence="4 18">1.3.7.7</ecNumber>
    </recommendedName>
</protein>
<comment type="function">
    <text evidence="15 18">Component of the dark-operative protochlorophyllide reductase (DPOR) that uses Mg-ATP and reduced ferredoxin to reduce ring D of protochlorophyllide (Pchlide) to form chlorophyllide a (Chlide). This reaction is light-independent. The NB-protein (ChlN-ChlB) is the catalytic component of the complex.</text>
</comment>
<dbReference type="UniPathway" id="UPA00670"/>
<evidence type="ECO:0000256" key="16">
    <source>
        <dbReference type="ARBA" id="ARBA00025959"/>
    </source>
</evidence>
<dbReference type="GO" id="GO:0005524">
    <property type="term" value="F:ATP binding"/>
    <property type="evidence" value="ECO:0007669"/>
    <property type="project" value="UniProtKB-UniRule"/>
</dbReference>
<comment type="subcellular location">
    <subcellularLocation>
        <location evidence="1 18">Plastid</location>
        <location evidence="1 18">Chloroplast</location>
    </subcellularLocation>
</comment>
<accession>A0A8A2H8C4</accession>
<dbReference type="CDD" id="cd01981">
    <property type="entry name" value="Pchlide_reductase_B"/>
    <property type="match status" value="1"/>
</dbReference>
<dbReference type="InterPro" id="IPR005969">
    <property type="entry name" value="Protochl_reductB"/>
</dbReference>
<comment type="cofactor">
    <cofactor evidence="18">
        <name>[4Fe-4S] cluster</name>
        <dbReference type="ChEBI" id="CHEBI:49883"/>
    </cofactor>
    <text evidence="18">Binds 1 [4Fe-4S] cluster per heterodimer. The cluster is bound at the heterodimer interface by residues from both subunits.</text>
</comment>
<dbReference type="GO" id="GO:0016636">
    <property type="term" value="F:oxidoreductase activity, acting on the CH-CH group of donors, iron-sulfur protein as acceptor"/>
    <property type="evidence" value="ECO:0007669"/>
    <property type="project" value="UniProtKB-UniRule"/>
</dbReference>
<evidence type="ECO:0000256" key="1">
    <source>
        <dbReference type="ARBA" id="ARBA00004229"/>
    </source>
</evidence>
<evidence type="ECO:0000256" key="3">
    <source>
        <dbReference type="ARBA" id="ARBA00008935"/>
    </source>
</evidence>
<dbReference type="InterPro" id="IPR050152">
    <property type="entry name" value="ChlB/BchB/BchZ"/>
</dbReference>
<evidence type="ECO:0000256" key="15">
    <source>
        <dbReference type="ARBA" id="ARBA00025201"/>
    </source>
</evidence>
<comment type="catalytic activity">
    <reaction evidence="17 18">
        <text>chlorophyllide a + oxidized 2[4Fe-4S]-[ferredoxin] + 2 ADP + 2 phosphate = protochlorophyllide a + reduced 2[4Fe-4S]-[ferredoxin] + 2 ATP + 2 H2O</text>
        <dbReference type="Rhea" id="RHEA:28202"/>
        <dbReference type="Rhea" id="RHEA-COMP:10002"/>
        <dbReference type="Rhea" id="RHEA-COMP:10004"/>
        <dbReference type="ChEBI" id="CHEBI:15377"/>
        <dbReference type="ChEBI" id="CHEBI:30616"/>
        <dbReference type="ChEBI" id="CHEBI:33722"/>
        <dbReference type="ChEBI" id="CHEBI:33723"/>
        <dbReference type="ChEBI" id="CHEBI:43474"/>
        <dbReference type="ChEBI" id="CHEBI:83348"/>
        <dbReference type="ChEBI" id="CHEBI:83350"/>
        <dbReference type="ChEBI" id="CHEBI:456216"/>
        <dbReference type="EC" id="1.3.7.7"/>
    </reaction>
</comment>
<feature type="active site" description="Proton donor" evidence="18">
    <location>
        <position position="297"/>
    </location>
</feature>
<dbReference type="InterPro" id="IPR000510">
    <property type="entry name" value="Nase/OxRdtase_comp1"/>
</dbReference>
<comment type="similarity">
    <text evidence="3 18">Belongs to the ChlB/BchB/BchZ family.</text>
</comment>
<dbReference type="Pfam" id="PF00148">
    <property type="entry name" value="Oxidored_nitro"/>
    <property type="match status" value="1"/>
</dbReference>
<dbReference type="EC" id="1.3.7.7" evidence="4 18"/>